<protein>
    <recommendedName>
        <fullName evidence="1">YhfM-like domain-containing protein</fullName>
    </recommendedName>
</protein>
<sequence>MKKLLILLFSLLIVFVVGCSSKTFSSKNLERIDIYELDNGTELKLNTRISLTDPEEIKQFINAINKSEKSEELTFEPNYQVELTNLEGSFFLSLNETQGYLVRANDESESYILSENSVVLINNLISNVSP</sequence>
<dbReference type="AlphaFoldDB" id="A0A285UPQ7"/>
<organism evidence="2 3">
    <name type="scientific">Ureibacillus acetophenoni</name>
    <dbReference type="NCBI Taxonomy" id="614649"/>
    <lineage>
        <taxon>Bacteria</taxon>
        <taxon>Bacillati</taxon>
        <taxon>Bacillota</taxon>
        <taxon>Bacilli</taxon>
        <taxon>Bacillales</taxon>
        <taxon>Caryophanaceae</taxon>
        <taxon>Ureibacillus</taxon>
    </lineage>
</organism>
<evidence type="ECO:0000259" key="1">
    <source>
        <dbReference type="Pfam" id="PF26353"/>
    </source>
</evidence>
<feature type="domain" description="YhfM-like" evidence="1">
    <location>
        <begin position="46"/>
        <end position="128"/>
    </location>
</feature>
<keyword evidence="3" id="KW-1185">Reference proteome</keyword>
<dbReference type="OrthoDB" id="2738838at2"/>
<dbReference type="Proteomes" id="UP000219252">
    <property type="component" value="Unassembled WGS sequence"/>
</dbReference>
<evidence type="ECO:0000313" key="2">
    <source>
        <dbReference type="EMBL" id="SOC43874.1"/>
    </source>
</evidence>
<gene>
    <name evidence="2" type="ORF">SAMN05877842_11783</name>
</gene>
<proteinExistence type="predicted"/>
<dbReference type="RefSeq" id="WP_097150918.1">
    <property type="nucleotide sequence ID" value="NZ_OBQC01000017.1"/>
</dbReference>
<evidence type="ECO:0000313" key="3">
    <source>
        <dbReference type="Proteomes" id="UP000219252"/>
    </source>
</evidence>
<dbReference type="InterPro" id="IPR058780">
    <property type="entry name" value="YhfM-like_dom"/>
</dbReference>
<dbReference type="PROSITE" id="PS51257">
    <property type="entry name" value="PROKAR_LIPOPROTEIN"/>
    <property type="match status" value="1"/>
</dbReference>
<name>A0A285UPQ7_9BACL</name>
<accession>A0A285UPQ7</accession>
<dbReference type="EMBL" id="OBQC01000017">
    <property type="protein sequence ID" value="SOC43874.1"/>
    <property type="molecule type" value="Genomic_DNA"/>
</dbReference>
<reference evidence="3" key="1">
    <citation type="submission" date="2017-08" db="EMBL/GenBank/DDBJ databases">
        <authorList>
            <person name="Varghese N."/>
            <person name="Submissions S."/>
        </authorList>
    </citation>
    <scope>NUCLEOTIDE SEQUENCE [LARGE SCALE GENOMIC DNA]</scope>
    <source>
        <strain evidence="3">JC23</strain>
    </source>
</reference>
<dbReference type="Pfam" id="PF26353">
    <property type="entry name" value="YhfM"/>
    <property type="match status" value="1"/>
</dbReference>